<keyword evidence="3" id="KW-1185">Reference proteome</keyword>
<dbReference type="EMBL" id="BAABLO010000004">
    <property type="protein sequence ID" value="GAA4717496.1"/>
    <property type="molecule type" value="Genomic_DNA"/>
</dbReference>
<dbReference type="Pfam" id="PF14078">
    <property type="entry name" value="DUF4259"/>
    <property type="match status" value="1"/>
</dbReference>
<evidence type="ECO:0008006" key="4">
    <source>
        <dbReference type="Google" id="ProtNLM"/>
    </source>
</evidence>
<proteinExistence type="predicted"/>
<reference evidence="3" key="1">
    <citation type="journal article" date="2019" name="Int. J. Syst. Evol. Microbiol.">
        <title>The Global Catalogue of Microorganisms (GCM) 10K type strain sequencing project: providing services to taxonomists for standard genome sequencing and annotation.</title>
        <authorList>
            <consortium name="The Broad Institute Genomics Platform"/>
            <consortium name="The Broad Institute Genome Sequencing Center for Infectious Disease"/>
            <person name="Wu L."/>
            <person name="Ma J."/>
        </authorList>
    </citation>
    <scope>NUCLEOTIDE SEQUENCE [LARGE SCALE GENOMIC DNA]</scope>
    <source>
        <strain evidence="3">JCM 18961</strain>
    </source>
</reference>
<accession>A0ABP8Y1D9</accession>
<evidence type="ECO:0000256" key="1">
    <source>
        <dbReference type="SAM" id="MobiDB-lite"/>
    </source>
</evidence>
<organism evidence="2 3">
    <name type="scientific">Pedococcus ginsenosidimutans</name>
    <dbReference type="NCBI Taxonomy" id="490570"/>
    <lineage>
        <taxon>Bacteria</taxon>
        <taxon>Bacillati</taxon>
        <taxon>Actinomycetota</taxon>
        <taxon>Actinomycetes</taxon>
        <taxon>Micrococcales</taxon>
        <taxon>Intrasporangiaceae</taxon>
        <taxon>Pedococcus</taxon>
    </lineage>
</organism>
<dbReference type="InterPro" id="IPR025355">
    <property type="entry name" value="DUF4259"/>
</dbReference>
<feature type="region of interest" description="Disordered" evidence="1">
    <location>
        <begin position="1"/>
        <end position="66"/>
    </location>
</feature>
<evidence type="ECO:0000313" key="3">
    <source>
        <dbReference type="Proteomes" id="UP001500556"/>
    </source>
</evidence>
<feature type="compositionally biased region" description="Basic and acidic residues" evidence="1">
    <location>
        <begin position="17"/>
        <end position="35"/>
    </location>
</feature>
<comment type="caution">
    <text evidence="2">The sequence shown here is derived from an EMBL/GenBank/DDBJ whole genome shotgun (WGS) entry which is preliminary data.</text>
</comment>
<name>A0ABP8Y1D9_9MICO</name>
<protein>
    <recommendedName>
        <fullName evidence="4">DUF4259 domain-containing protein</fullName>
    </recommendedName>
</protein>
<sequence>MAALGTLGDEGTGTSRPQREDTPLKDQCEPRHREAGMGAAGTGPFENDDALDFLDTLEEAGPDERRAHVERAMARVIRSDGYIEAPEMAEAIAAAVVVAACDDPESVARERHVPRWVEEEPLEVDERLEDLATSALHRALRPDDNEWWELWDEARATDDITQRLSRYLETLGD</sequence>
<dbReference type="Proteomes" id="UP001500556">
    <property type="component" value="Unassembled WGS sequence"/>
</dbReference>
<evidence type="ECO:0000313" key="2">
    <source>
        <dbReference type="EMBL" id="GAA4717496.1"/>
    </source>
</evidence>
<gene>
    <name evidence="2" type="ORF">GCM10025782_13230</name>
</gene>
<feature type="compositionally biased region" description="Acidic residues" evidence="1">
    <location>
        <begin position="46"/>
        <end position="61"/>
    </location>
</feature>